<sequence>MKRTITLNVEQWNDAGELTVLSFLDEIGNPLATGPTRGIEAIDPISGDTLAVLKLNSDGRITSIEILQSSSLLPGLITEDDEHK</sequence>
<name>A0ABM5PMT8_9CORY</name>
<gene>
    <name evidence="1" type="ORF">CCASEI_03200</name>
</gene>
<keyword evidence="2" id="KW-1185">Reference proteome</keyword>
<evidence type="ECO:0008006" key="3">
    <source>
        <dbReference type="Google" id="ProtNLM"/>
    </source>
</evidence>
<reference evidence="2" key="1">
    <citation type="submission" date="2013-02" db="EMBL/GenBank/DDBJ databases">
        <title>The complete genome sequence of Corynebacterium casei LMG S-19264 (=DSM 44701).</title>
        <authorList>
            <person name="Ruckert C."/>
            <person name="Albersmeier A."/>
            <person name="Kalinowski J."/>
        </authorList>
    </citation>
    <scope>NUCLEOTIDE SEQUENCE [LARGE SCALE GENOMIC DNA]</scope>
    <source>
        <strain evidence="2">LMG S-19264</strain>
    </source>
</reference>
<accession>A0ABM5PMT8</accession>
<proteinExistence type="predicted"/>
<dbReference type="Proteomes" id="UP000019226">
    <property type="component" value="Chromosome"/>
</dbReference>
<evidence type="ECO:0000313" key="1">
    <source>
        <dbReference type="EMBL" id="AHI19220.1"/>
    </source>
</evidence>
<protein>
    <recommendedName>
        <fullName evidence="3">DUF2283 domain-containing protein</fullName>
    </recommendedName>
</protein>
<evidence type="ECO:0000313" key="2">
    <source>
        <dbReference type="Proteomes" id="UP000019226"/>
    </source>
</evidence>
<dbReference type="EMBL" id="CP004350">
    <property type="protein sequence ID" value="AHI19220.1"/>
    <property type="molecule type" value="Genomic_DNA"/>
</dbReference>
<organism evidence="1 2">
    <name type="scientific">Corynebacterium casei LMG S-19264</name>
    <dbReference type="NCBI Taxonomy" id="1285583"/>
    <lineage>
        <taxon>Bacteria</taxon>
        <taxon>Bacillati</taxon>
        <taxon>Actinomycetota</taxon>
        <taxon>Actinomycetes</taxon>
        <taxon>Mycobacteriales</taxon>
        <taxon>Corynebacteriaceae</taxon>
        <taxon>Corynebacterium</taxon>
    </lineage>
</organism>